<reference evidence="8 9" key="1">
    <citation type="submission" date="2017-01" db="EMBL/GenBank/DDBJ databases">
        <authorList>
            <person name="Mah S.A."/>
            <person name="Swanson W.J."/>
            <person name="Moy G.W."/>
            <person name="Vacquier V.D."/>
        </authorList>
    </citation>
    <scope>NUCLEOTIDE SEQUENCE [LARGE SCALE GENOMIC DNA]</scope>
    <source>
        <strain evidence="8 9">DSM 11589</strain>
    </source>
</reference>
<evidence type="ECO:0000313" key="8">
    <source>
        <dbReference type="EMBL" id="SIS39040.1"/>
    </source>
</evidence>
<keyword evidence="7" id="KW-0653">Protein transport</keyword>
<accession>A0A1N7IPN2</accession>
<dbReference type="EMBL" id="FTOA01000001">
    <property type="protein sequence ID" value="SIS39040.1"/>
    <property type="molecule type" value="Genomic_DNA"/>
</dbReference>
<feature type="transmembrane region" description="Helical" evidence="7">
    <location>
        <begin position="136"/>
        <end position="159"/>
    </location>
</feature>
<dbReference type="InterPro" id="IPR006301">
    <property type="entry name" value="FlhA"/>
</dbReference>
<dbReference type="Proteomes" id="UP000185678">
    <property type="component" value="Unassembled WGS sequence"/>
</dbReference>
<dbReference type="GO" id="GO:0009306">
    <property type="term" value="P:protein secretion"/>
    <property type="evidence" value="ECO:0007669"/>
    <property type="project" value="InterPro"/>
</dbReference>
<evidence type="ECO:0000256" key="7">
    <source>
        <dbReference type="RuleBase" id="RU364093"/>
    </source>
</evidence>
<keyword evidence="7" id="KW-1006">Bacterial flagellum protein export</keyword>
<dbReference type="GO" id="GO:0044780">
    <property type="term" value="P:bacterial-type flagellum assembly"/>
    <property type="evidence" value="ECO:0007669"/>
    <property type="project" value="InterPro"/>
</dbReference>
<evidence type="ECO:0000313" key="9">
    <source>
        <dbReference type="Proteomes" id="UP000185678"/>
    </source>
</evidence>
<organism evidence="8 9">
    <name type="scientific">Insolitispirillum peregrinum</name>
    <dbReference type="NCBI Taxonomy" id="80876"/>
    <lineage>
        <taxon>Bacteria</taxon>
        <taxon>Pseudomonadati</taxon>
        <taxon>Pseudomonadota</taxon>
        <taxon>Alphaproteobacteria</taxon>
        <taxon>Rhodospirillales</taxon>
        <taxon>Novispirillaceae</taxon>
        <taxon>Insolitispirillum</taxon>
    </lineage>
</organism>
<keyword evidence="8" id="KW-0969">Cilium</keyword>
<comment type="subcellular location">
    <subcellularLocation>
        <location evidence="1 7">Cell membrane</location>
        <topology evidence="1 7">Multi-pass membrane protein</topology>
    </subcellularLocation>
</comment>
<dbReference type="InterPro" id="IPR001712">
    <property type="entry name" value="T3SS_FHIPEP"/>
</dbReference>
<dbReference type="NCBIfam" id="TIGR01398">
    <property type="entry name" value="FlhA"/>
    <property type="match status" value="1"/>
</dbReference>
<dbReference type="Gene3D" id="1.10.8.540">
    <property type="entry name" value="FHIPEP family, domain 3"/>
    <property type="match status" value="1"/>
</dbReference>
<name>A0A1N7IPN2_9PROT</name>
<dbReference type="PANTHER" id="PTHR30161">
    <property type="entry name" value="FLAGELLAR EXPORT PROTEIN, MEMBRANE FLHA SUBUNIT-RELATED"/>
    <property type="match status" value="1"/>
</dbReference>
<evidence type="ECO:0000256" key="2">
    <source>
        <dbReference type="ARBA" id="ARBA00008835"/>
    </source>
</evidence>
<keyword evidence="9" id="KW-1185">Reference proteome</keyword>
<evidence type="ECO:0000256" key="4">
    <source>
        <dbReference type="ARBA" id="ARBA00022692"/>
    </source>
</evidence>
<keyword evidence="3 7" id="KW-1003">Cell membrane</keyword>
<dbReference type="AlphaFoldDB" id="A0A1N7IPN2"/>
<dbReference type="PRINTS" id="PR00949">
    <property type="entry name" value="TYPE3IMAPROT"/>
</dbReference>
<dbReference type="Gene3D" id="3.40.50.12790">
    <property type="entry name" value="FHIPEP family, domain 4"/>
    <property type="match status" value="1"/>
</dbReference>
<feature type="transmembrane region" description="Helical" evidence="7">
    <location>
        <begin position="270"/>
        <end position="292"/>
    </location>
</feature>
<comment type="similarity">
    <text evidence="2 7">Belongs to the FHIPEP (flagella/HR/invasion proteins export pore) family.</text>
</comment>
<evidence type="ECO:0000256" key="5">
    <source>
        <dbReference type="ARBA" id="ARBA00022989"/>
    </source>
</evidence>
<evidence type="ECO:0000256" key="3">
    <source>
        <dbReference type="ARBA" id="ARBA00022475"/>
    </source>
</evidence>
<dbReference type="GO" id="GO:0005886">
    <property type="term" value="C:plasma membrane"/>
    <property type="evidence" value="ECO:0007669"/>
    <property type="project" value="UniProtKB-SubCell"/>
</dbReference>
<dbReference type="OrthoDB" id="9759185at2"/>
<feature type="transmembrane region" description="Helical" evidence="7">
    <location>
        <begin position="41"/>
        <end position="59"/>
    </location>
</feature>
<dbReference type="InterPro" id="IPR042194">
    <property type="entry name" value="FHIPEP_1"/>
</dbReference>
<comment type="function">
    <text evidence="7">Required for formation of the rod structure of the flagellar apparatus. Together with FliI and FliH, may constitute the export apparatus of flagellin.</text>
</comment>
<keyword evidence="7" id="KW-0813">Transport</keyword>
<feature type="transmembrane region" description="Helical" evidence="7">
    <location>
        <begin position="65"/>
        <end position="84"/>
    </location>
</feature>
<dbReference type="RefSeq" id="WP_076398476.1">
    <property type="nucleotide sequence ID" value="NZ_FTOA01000001.1"/>
</dbReference>
<feature type="transmembrane region" description="Helical" evidence="7">
    <location>
        <begin position="96"/>
        <end position="116"/>
    </location>
</feature>
<feature type="transmembrane region" description="Helical" evidence="7">
    <location>
        <begin position="229"/>
        <end position="250"/>
    </location>
</feature>
<evidence type="ECO:0000256" key="1">
    <source>
        <dbReference type="ARBA" id="ARBA00004651"/>
    </source>
</evidence>
<keyword evidence="4 7" id="KW-0812">Transmembrane</keyword>
<keyword evidence="8" id="KW-0966">Cell projection</keyword>
<dbReference type="PANTHER" id="PTHR30161:SF1">
    <property type="entry name" value="FLAGELLAR BIOSYNTHESIS PROTEIN FLHA-RELATED"/>
    <property type="match status" value="1"/>
</dbReference>
<dbReference type="Gene3D" id="3.40.30.60">
    <property type="entry name" value="FHIPEP family, domain 1"/>
    <property type="match status" value="1"/>
</dbReference>
<dbReference type="InterPro" id="IPR042196">
    <property type="entry name" value="FHIPEP_4"/>
</dbReference>
<keyword evidence="8" id="KW-0282">Flagellum</keyword>
<comment type="caution">
    <text evidence="7">Lacks conserved residue(s) required for the propagation of feature annotation.</text>
</comment>
<keyword evidence="6 7" id="KW-0472">Membrane</keyword>
<dbReference type="PIRSF" id="PIRSF005419">
    <property type="entry name" value="FlhA"/>
    <property type="match status" value="1"/>
</dbReference>
<keyword evidence="5 7" id="KW-1133">Transmembrane helix</keyword>
<dbReference type="STRING" id="80876.SAMN05421779_101446"/>
<evidence type="ECO:0000256" key="6">
    <source>
        <dbReference type="ARBA" id="ARBA00023136"/>
    </source>
</evidence>
<proteinExistence type="inferred from homology"/>
<keyword evidence="7" id="KW-1005">Bacterial flagellum biogenesis</keyword>
<gene>
    <name evidence="7" type="primary">flhA</name>
    <name evidence="8" type="ORF">SAMN05421779_101446</name>
</gene>
<dbReference type="Pfam" id="PF00771">
    <property type="entry name" value="FHIPEP"/>
    <property type="match status" value="1"/>
</dbReference>
<protein>
    <recommendedName>
        <fullName evidence="7">Flagellar biosynthesis protein FlhA</fullName>
    </recommendedName>
</protein>
<dbReference type="InterPro" id="IPR042193">
    <property type="entry name" value="FHIPEP_3"/>
</dbReference>
<sequence length="716" mass="77785">MAEPSPQQLNGPDNGKGGGALGGQLAYFKDLLVGSLKRGDLAFALGVASILVMLIIPMPTWLLDIMLALSLTFAVLVLMTVIFIEKAMELNSFPVILLIATLFRLALNLASTRLILAHGHEGPDAAGAVIQAFGGFVMGGNFVIGVIVFAILILVNFMVITKGSGRIAEVTARFTLDAMPGKQMAIDADLSAGVIDERQAIERRRDLQKEADFFGAMDGASKFVRGEAVAGLIITAVNVIGGMIIGMAQNGMRFADAADSYTRLTVGDGLISQIPALIVSISAGLMVSKAGLTESTEMALAHQFGRYPKALGMSGLVSLALALLPGTPFLPFMLLAVLCGTIAWYLDTQQKKQKQNEAVMAEQMQQESPPAPEEPISTALRIDMVRLELGYGLLSMISSNGNQRLTDQIKALRRALASELGFVMPSVRIQDNMQLPANSYAIYVKEVEAGRGDLRPNQLLVMDPRGEDITLPGEKTREPTFGLPALWIDASNREEALFRGYTVVDPPTVVTTHLTEVVRDNTAELLSYAETQKLLDELDKEQQKLIADLVPSQITLNGLQRVLQNLLAERVSIRDLPTILEGISEACGLTRNIMMITEHVRTRLARQICDANADDNGVIPLVTLSPLWERAFGEALIGNGEEKQLAMAPSQLQEFITTVRQTFERFAMQGEIPVLLTSPGVRPYVRSIVERFRPMTVVMSQNDIHPKARIKTLGQI</sequence>